<dbReference type="InterPro" id="IPR000873">
    <property type="entry name" value="AMP-dep_synth/lig_dom"/>
</dbReference>
<organism evidence="7 8">
    <name type="scientific">Sphingosinicella xenopeptidilytica</name>
    <dbReference type="NCBI Taxonomy" id="364098"/>
    <lineage>
        <taxon>Bacteria</taxon>
        <taxon>Pseudomonadati</taxon>
        <taxon>Pseudomonadota</taxon>
        <taxon>Alphaproteobacteria</taxon>
        <taxon>Sphingomonadales</taxon>
        <taxon>Sphingosinicellaceae</taxon>
        <taxon>Sphingosinicella</taxon>
    </lineage>
</organism>
<dbReference type="InterPro" id="IPR042099">
    <property type="entry name" value="ANL_N_sf"/>
</dbReference>
<dbReference type="EC" id="6.2.1.3" evidence="7"/>
<accession>A0ABW3C3I0</accession>
<keyword evidence="2 7" id="KW-0436">Ligase</keyword>
<dbReference type="InterPro" id="IPR045851">
    <property type="entry name" value="AMP-bd_C_sf"/>
</dbReference>
<name>A0ABW3C3I0_SPHXN</name>
<evidence type="ECO:0000256" key="1">
    <source>
        <dbReference type="ARBA" id="ARBA00006432"/>
    </source>
</evidence>
<comment type="similarity">
    <text evidence="1">Belongs to the ATP-dependent AMP-binding enzyme family.</text>
</comment>
<dbReference type="Gene3D" id="3.40.50.12780">
    <property type="entry name" value="N-terminal domain of ligase-like"/>
    <property type="match status" value="1"/>
</dbReference>
<sequence length="555" mass="60635">MPLRFANPAPEAYHAPLIIRHLLDGVLTKAGDQQIVYRDQAAFTYREFVDRVGRLASLLETLGTEQGMTVAVMDWDSHRYLEAYFAVPMMGAVLQTVNVRLPQPQIAYTLQHAEAGILLVHRDFFPIVEALLPALPTIKAVIAIMDGIHDPLPAWARGEYEALSAEAPADYPFVDFDENAVATTFYTTGTTGNPKGVYFTHRQLVLHTLAVAGPYGASTASPSLGVEDVYMPLTPMFHVHAWGVPYIATMLGVKQVYPGRYEPEMICKLRDDHKITYSHCVPTVLEMVLQAAEQTATDLTGWKMTTGGSALAKALCGKARRRGMLSAAGYGMSETCPTILKAARRTSVAFSDEDEMLATFTASGISVPLVEVRIVDELMNPLPHDGRTRGELVLRAPWLTAAYAGDPKASEALWRGGWMHTQDIATIDPLGSVQIRDRLKDVVKTGGEWVDSIQLEELVATAEGIAEASVIAVPDPKWGERPLAIVVPRPGADLTLEIINGPVEHAIASGEITRYAKLDRFRIMDHLPRTSVGKIDKKQLRALFAEQAGSSESGV</sequence>
<comment type="caution">
    <text evidence="7">The sequence shown here is derived from an EMBL/GenBank/DDBJ whole genome shotgun (WGS) entry which is preliminary data.</text>
</comment>
<evidence type="ECO:0000256" key="2">
    <source>
        <dbReference type="ARBA" id="ARBA00022598"/>
    </source>
</evidence>
<evidence type="ECO:0000313" key="8">
    <source>
        <dbReference type="Proteomes" id="UP001597124"/>
    </source>
</evidence>
<evidence type="ECO:0000256" key="4">
    <source>
        <dbReference type="ARBA" id="ARBA00023098"/>
    </source>
</evidence>
<dbReference type="Pfam" id="PF13193">
    <property type="entry name" value="AMP-binding_C"/>
    <property type="match status" value="1"/>
</dbReference>
<dbReference type="RefSeq" id="WP_381490842.1">
    <property type="nucleotide sequence ID" value="NZ_JBHTIK010000005.1"/>
</dbReference>
<dbReference type="NCBIfam" id="NF004837">
    <property type="entry name" value="PRK06187.1"/>
    <property type="match status" value="1"/>
</dbReference>
<evidence type="ECO:0000259" key="5">
    <source>
        <dbReference type="Pfam" id="PF00501"/>
    </source>
</evidence>
<dbReference type="GO" id="GO:0004467">
    <property type="term" value="F:long-chain fatty acid-CoA ligase activity"/>
    <property type="evidence" value="ECO:0007669"/>
    <property type="project" value="UniProtKB-EC"/>
</dbReference>
<keyword evidence="8" id="KW-1185">Reference proteome</keyword>
<reference evidence="8" key="1">
    <citation type="journal article" date="2019" name="Int. J. Syst. Evol. Microbiol.">
        <title>The Global Catalogue of Microorganisms (GCM) 10K type strain sequencing project: providing services to taxonomists for standard genome sequencing and annotation.</title>
        <authorList>
            <consortium name="The Broad Institute Genomics Platform"/>
            <consortium name="The Broad Institute Genome Sequencing Center for Infectious Disease"/>
            <person name="Wu L."/>
            <person name="Ma J."/>
        </authorList>
    </citation>
    <scope>NUCLEOTIDE SEQUENCE [LARGE SCALE GENOMIC DNA]</scope>
    <source>
        <strain evidence="8">CCUG 52537</strain>
    </source>
</reference>
<evidence type="ECO:0000259" key="6">
    <source>
        <dbReference type="Pfam" id="PF13193"/>
    </source>
</evidence>
<dbReference type="SUPFAM" id="SSF56801">
    <property type="entry name" value="Acetyl-CoA synthetase-like"/>
    <property type="match status" value="1"/>
</dbReference>
<keyword evidence="3" id="KW-0276">Fatty acid metabolism</keyword>
<protein>
    <submittedName>
        <fullName evidence="7">Long-chain-fatty-acid--CoA ligase</fullName>
        <ecNumber evidence="7">6.2.1.3</ecNumber>
    </submittedName>
</protein>
<feature type="domain" description="AMP-dependent synthetase/ligase" evidence="5">
    <location>
        <begin position="31"/>
        <end position="403"/>
    </location>
</feature>
<dbReference type="EMBL" id="JBHTIK010000005">
    <property type="protein sequence ID" value="MFD0849028.1"/>
    <property type="molecule type" value="Genomic_DNA"/>
</dbReference>
<keyword evidence="4" id="KW-0443">Lipid metabolism</keyword>
<dbReference type="Gene3D" id="3.30.300.30">
    <property type="match status" value="1"/>
</dbReference>
<evidence type="ECO:0000313" key="7">
    <source>
        <dbReference type="EMBL" id="MFD0849028.1"/>
    </source>
</evidence>
<dbReference type="InterPro" id="IPR025110">
    <property type="entry name" value="AMP-bd_C"/>
</dbReference>
<proteinExistence type="inferred from homology"/>
<dbReference type="Pfam" id="PF00501">
    <property type="entry name" value="AMP-binding"/>
    <property type="match status" value="1"/>
</dbReference>
<evidence type="ECO:0000256" key="3">
    <source>
        <dbReference type="ARBA" id="ARBA00022832"/>
    </source>
</evidence>
<dbReference type="PANTHER" id="PTHR43859">
    <property type="entry name" value="ACYL-ACTIVATING ENZYME"/>
    <property type="match status" value="1"/>
</dbReference>
<dbReference type="PANTHER" id="PTHR43859:SF4">
    <property type="entry name" value="BUTANOATE--COA LIGASE AAE1-RELATED"/>
    <property type="match status" value="1"/>
</dbReference>
<dbReference type="Proteomes" id="UP001597124">
    <property type="component" value="Unassembled WGS sequence"/>
</dbReference>
<feature type="domain" description="AMP-binding enzyme C-terminal" evidence="6">
    <location>
        <begin position="455"/>
        <end position="534"/>
    </location>
</feature>
<gene>
    <name evidence="7" type="ORF">ACFQ00_11890</name>
</gene>